<accession>A0A7I4XZX6</accession>
<keyword evidence="2" id="KW-1185">Reference proteome</keyword>
<feature type="compositionally biased region" description="Basic and acidic residues" evidence="1">
    <location>
        <begin position="112"/>
        <end position="130"/>
    </location>
</feature>
<organism evidence="2 3">
    <name type="scientific">Haemonchus contortus</name>
    <name type="common">Barber pole worm</name>
    <dbReference type="NCBI Taxonomy" id="6289"/>
    <lineage>
        <taxon>Eukaryota</taxon>
        <taxon>Metazoa</taxon>
        <taxon>Ecdysozoa</taxon>
        <taxon>Nematoda</taxon>
        <taxon>Chromadorea</taxon>
        <taxon>Rhabditida</taxon>
        <taxon>Rhabditina</taxon>
        <taxon>Rhabditomorpha</taxon>
        <taxon>Strongyloidea</taxon>
        <taxon>Trichostrongylidae</taxon>
        <taxon>Haemonchus</taxon>
    </lineage>
</organism>
<evidence type="ECO:0000256" key="1">
    <source>
        <dbReference type="SAM" id="MobiDB-lite"/>
    </source>
</evidence>
<evidence type="ECO:0000313" key="2">
    <source>
        <dbReference type="Proteomes" id="UP000025227"/>
    </source>
</evidence>
<feature type="region of interest" description="Disordered" evidence="1">
    <location>
        <begin position="106"/>
        <end position="130"/>
    </location>
</feature>
<dbReference type="AlphaFoldDB" id="A0A7I4XZX6"/>
<sequence length="130" mass="14206">MIGCLQSLTTCVEPTTNRIGDHTLKTLDTDQNRSLGFKRNLYFVVNTSTTTSLIGCFQTSTTHRTVRPSVHPTRACCNGRRPTVVDNTRSRVSAVNTTLAIAVAARMRRKDGRTDGRSSKPESGHRSVAG</sequence>
<proteinExistence type="predicted"/>
<evidence type="ECO:0000313" key="3">
    <source>
        <dbReference type="WBParaSite" id="HCON_00033890-00001"/>
    </source>
</evidence>
<protein>
    <submittedName>
        <fullName evidence="3">Uncharacterized protein</fullName>
    </submittedName>
</protein>
<reference evidence="3" key="1">
    <citation type="submission" date="2020-12" db="UniProtKB">
        <authorList>
            <consortium name="WormBaseParasite"/>
        </authorList>
    </citation>
    <scope>IDENTIFICATION</scope>
    <source>
        <strain evidence="3">MHco3</strain>
    </source>
</reference>
<dbReference type="Proteomes" id="UP000025227">
    <property type="component" value="Unplaced"/>
</dbReference>
<dbReference type="WBParaSite" id="HCON_00033890-00001">
    <property type="protein sequence ID" value="HCON_00033890-00001"/>
    <property type="gene ID" value="HCON_00033890"/>
</dbReference>
<name>A0A7I4XZX6_HAECO</name>